<dbReference type="Proteomes" id="UP000663855">
    <property type="component" value="Unassembled WGS sequence"/>
</dbReference>
<proteinExistence type="inferred from homology"/>
<dbReference type="AlphaFoldDB" id="A0A816TC04"/>
<evidence type="ECO:0000313" key="6">
    <source>
        <dbReference type="EMBL" id="CAF2125958.1"/>
    </source>
</evidence>
<evidence type="ECO:0000313" key="5">
    <source>
        <dbReference type="EMBL" id="CAF2095983.1"/>
    </source>
</evidence>
<reference evidence="5" key="1">
    <citation type="submission" date="2021-02" db="EMBL/GenBank/DDBJ databases">
        <authorList>
            <person name="Nowell W R."/>
        </authorList>
    </citation>
    <scope>NUCLEOTIDE SEQUENCE</scope>
</reference>
<dbReference type="EMBL" id="CAJNRE010014210">
    <property type="protein sequence ID" value="CAF2125958.1"/>
    <property type="molecule type" value="Genomic_DNA"/>
</dbReference>
<evidence type="ECO:0000313" key="3">
    <source>
        <dbReference type="EMBL" id="CAF1379283.1"/>
    </source>
</evidence>
<dbReference type="NCBIfam" id="TIGR01571">
    <property type="entry name" value="A_thal_Cys_rich"/>
    <property type="match status" value="1"/>
</dbReference>
<sequence length="123" mass="13776">MAGSQEWNQSLCGCFDDCGSCICGCCCLPCLFGENAQKIDNSNCCLWCCLYIFLGQFYLCWVPHCMKRQTLRQKYGLREDPCGDCPTALCCGPCAICQEARFLKNINMQQGMGPNTVQPGRHY</sequence>
<evidence type="ECO:0000313" key="2">
    <source>
        <dbReference type="EMBL" id="CAF1304958.1"/>
    </source>
</evidence>
<dbReference type="Proteomes" id="UP000663834">
    <property type="component" value="Unassembled WGS sequence"/>
</dbReference>
<dbReference type="OrthoDB" id="1045822at2759"/>
<dbReference type="EMBL" id="CAJNOV010007984">
    <property type="protein sequence ID" value="CAF1304958.1"/>
    <property type="molecule type" value="Genomic_DNA"/>
</dbReference>
<dbReference type="InterPro" id="IPR006461">
    <property type="entry name" value="PLAC_motif_containing"/>
</dbReference>
<dbReference type="EMBL" id="CAJNOW010003344">
    <property type="protein sequence ID" value="CAF1379283.1"/>
    <property type="molecule type" value="Genomic_DNA"/>
</dbReference>
<evidence type="ECO:0000256" key="1">
    <source>
        <dbReference type="ARBA" id="ARBA00009024"/>
    </source>
</evidence>
<dbReference type="Proteomes" id="UP000663887">
    <property type="component" value="Unassembled WGS sequence"/>
</dbReference>
<evidence type="ECO:0000313" key="4">
    <source>
        <dbReference type="EMBL" id="CAF2001113.1"/>
    </source>
</evidence>
<dbReference type="Pfam" id="PF04749">
    <property type="entry name" value="PLAC8"/>
    <property type="match status" value="1"/>
</dbReference>
<evidence type="ECO:0000313" key="7">
    <source>
        <dbReference type="Proteomes" id="UP000663887"/>
    </source>
</evidence>
<dbReference type="Proteomes" id="UP000663856">
    <property type="component" value="Unassembled WGS sequence"/>
</dbReference>
<name>A0A816TC04_9BILA</name>
<comment type="similarity">
    <text evidence="1">Belongs to the cornifelin family.</text>
</comment>
<gene>
    <name evidence="2" type="ORF">CJN711_LOCUS17133</name>
    <name evidence="3" type="ORF">KQP761_LOCUS8628</name>
    <name evidence="6" type="ORF">MBJ925_LOCUS26763</name>
    <name evidence="4" type="ORF">WKI299_LOCUS4770</name>
    <name evidence="5" type="ORF">XDN619_LOCUS17711</name>
</gene>
<comment type="caution">
    <text evidence="5">The sequence shown here is derived from an EMBL/GenBank/DDBJ whole genome shotgun (WGS) entry which is preliminary data.</text>
</comment>
<dbReference type="EMBL" id="CAJNRF010001202">
    <property type="protein sequence ID" value="CAF2001113.1"/>
    <property type="molecule type" value="Genomic_DNA"/>
</dbReference>
<protein>
    <submittedName>
        <fullName evidence="5">Uncharacterized protein</fullName>
    </submittedName>
</protein>
<dbReference type="Proteomes" id="UP000663824">
    <property type="component" value="Unassembled WGS sequence"/>
</dbReference>
<dbReference type="EMBL" id="CAJNRG010007548">
    <property type="protein sequence ID" value="CAF2095983.1"/>
    <property type="molecule type" value="Genomic_DNA"/>
</dbReference>
<accession>A0A816TC04</accession>
<dbReference type="PANTHER" id="PTHR15907">
    <property type="entry name" value="DUF614 FAMILY PROTEIN-RELATED"/>
    <property type="match status" value="1"/>
</dbReference>
<organism evidence="5 7">
    <name type="scientific">Rotaria magnacalcarata</name>
    <dbReference type="NCBI Taxonomy" id="392030"/>
    <lineage>
        <taxon>Eukaryota</taxon>
        <taxon>Metazoa</taxon>
        <taxon>Spiralia</taxon>
        <taxon>Gnathifera</taxon>
        <taxon>Rotifera</taxon>
        <taxon>Eurotatoria</taxon>
        <taxon>Bdelloidea</taxon>
        <taxon>Philodinida</taxon>
        <taxon>Philodinidae</taxon>
        <taxon>Rotaria</taxon>
    </lineage>
</organism>